<proteinExistence type="predicted"/>
<feature type="signal peptide" evidence="1">
    <location>
        <begin position="1"/>
        <end position="19"/>
    </location>
</feature>
<dbReference type="AlphaFoldDB" id="A0A2C5YG34"/>
<feature type="chain" id="PRO_5012699665" evidence="1">
    <location>
        <begin position="20"/>
        <end position="120"/>
    </location>
</feature>
<sequence>MKGLVILSTLAACLPATLAAPATPKELKCRVKLHVHGLCVDPEASTRADRELERQCFCQSVAGAVTQEKVDWFTVAQACALEESPKWQKYFADFGRDYCGSGNNLNENWLQWDRRLPKPW</sequence>
<gene>
    <name evidence="2" type="ORF">CDD82_529</name>
</gene>
<dbReference type="Proteomes" id="UP000224854">
    <property type="component" value="Unassembled WGS sequence"/>
</dbReference>
<organism evidence="2 3">
    <name type="scientific">Ophiocordyceps australis</name>
    <dbReference type="NCBI Taxonomy" id="1399860"/>
    <lineage>
        <taxon>Eukaryota</taxon>
        <taxon>Fungi</taxon>
        <taxon>Dikarya</taxon>
        <taxon>Ascomycota</taxon>
        <taxon>Pezizomycotina</taxon>
        <taxon>Sordariomycetes</taxon>
        <taxon>Hypocreomycetidae</taxon>
        <taxon>Hypocreales</taxon>
        <taxon>Ophiocordycipitaceae</taxon>
        <taxon>Ophiocordyceps</taxon>
    </lineage>
</organism>
<keyword evidence="3" id="KW-1185">Reference proteome</keyword>
<protein>
    <submittedName>
        <fullName evidence="2">Uncharacterized protein</fullName>
    </submittedName>
</protein>
<comment type="caution">
    <text evidence="2">The sequence shown here is derived from an EMBL/GenBank/DDBJ whole genome shotgun (WGS) entry which is preliminary data.</text>
</comment>
<keyword evidence="1" id="KW-0732">Signal</keyword>
<dbReference type="OrthoDB" id="10594132at2759"/>
<evidence type="ECO:0000313" key="3">
    <source>
        <dbReference type="Proteomes" id="UP000224854"/>
    </source>
</evidence>
<reference evidence="2 3" key="1">
    <citation type="submission" date="2017-06" db="EMBL/GenBank/DDBJ databases">
        <title>Ant-infecting Ophiocordyceps genomes reveal a high diversity of potential behavioral manipulation genes and a possible major role for enterotoxins.</title>
        <authorList>
            <person name="De Bekker C."/>
            <person name="Evans H.C."/>
            <person name="Brachmann A."/>
            <person name="Hughes D.P."/>
        </authorList>
    </citation>
    <scope>NUCLEOTIDE SEQUENCE [LARGE SCALE GENOMIC DNA]</scope>
    <source>
        <strain evidence="2 3">1348a</strain>
    </source>
</reference>
<evidence type="ECO:0000256" key="1">
    <source>
        <dbReference type="SAM" id="SignalP"/>
    </source>
</evidence>
<accession>A0A2C5YG34</accession>
<name>A0A2C5YG34_9HYPO</name>
<evidence type="ECO:0000313" key="2">
    <source>
        <dbReference type="EMBL" id="PHH68485.1"/>
    </source>
</evidence>
<dbReference type="EMBL" id="NJEU01001122">
    <property type="protein sequence ID" value="PHH68485.1"/>
    <property type="molecule type" value="Genomic_DNA"/>
</dbReference>